<dbReference type="PANTHER" id="PTHR34595:SF7">
    <property type="entry name" value="SLL1039 PROTEIN"/>
    <property type="match status" value="1"/>
</dbReference>
<name>A0A6J4NFD8_9BACT</name>
<reference evidence="2" key="1">
    <citation type="submission" date="2020-02" db="EMBL/GenBank/DDBJ databases">
        <authorList>
            <person name="Meier V. D."/>
        </authorList>
    </citation>
    <scope>NUCLEOTIDE SEQUENCE</scope>
    <source>
        <strain evidence="2">AVDCRST_MAG64</strain>
    </source>
</reference>
<feature type="domain" description="DUF403" evidence="1">
    <location>
        <begin position="28"/>
        <end position="342"/>
    </location>
</feature>
<dbReference type="AlphaFoldDB" id="A0A6J4NFD8"/>
<dbReference type="InterPro" id="IPR051680">
    <property type="entry name" value="ATP-dep_Glu-Cys_Ligase-2"/>
</dbReference>
<sequence>MTPLAAPVLDISSPVAPKFRAHHGNRPMLARDADSMYWMSRYVERAEHVARLLLVNSNLLMDVGELAPTLEQKQWQSVMVVMRADPMIPPGEQPLANRVGLHMTFNPDNPNSILNCVTRARENARAIRENVSAEMWEALNTLYWSLKDDGARARLEDVPDEFYRAITTGSMLFQGLTDQTLAHDQGWQFTQLAKYLERADVTCRVIETKFNILRSADNLLAGALRNIHWMGVLRSCCSIEFYRRQHVGDMDPIKVASFLLLEPGFPRSVRFAVQKALGAMCAIRSEVNPLAIDPAERLLGRLNADLEYAEATEIMAEGLPNYLLRIQNDLAEAAVAMQKNYFMF</sequence>
<dbReference type="InterPro" id="IPR007296">
    <property type="entry name" value="DUF403"/>
</dbReference>
<evidence type="ECO:0000259" key="1">
    <source>
        <dbReference type="Pfam" id="PF04168"/>
    </source>
</evidence>
<dbReference type="PANTHER" id="PTHR34595">
    <property type="entry name" value="BLR5612 PROTEIN"/>
    <property type="match status" value="1"/>
</dbReference>
<organism evidence="2">
    <name type="scientific">uncultured Phycisphaerae bacterium</name>
    <dbReference type="NCBI Taxonomy" id="904963"/>
    <lineage>
        <taxon>Bacteria</taxon>
        <taxon>Pseudomonadati</taxon>
        <taxon>Planctomycetota</taxon>
        <taxon>Phycisphaerae</taxon>
        <taxon>environmental samples</taxon>
    </lineage>
</organism>
<protein>
    <recommendedName>
        <fullName evidence="1">DUF403 domain-containing protein</fullName>
    </recommendedName>
</protein>
<evidence type="ECO:0000313" key="2">
    <source>
        <dbReference type="EMBL" id="CAA9385856.1"/>
    </source>
</evidence>
<proteinExistence type="predicted"/>
<dbReference type="EMBL" id="CADCUQ010000220">
    <property type="protein sequence ID" value="CAA9385856.1"/>
    <property type="molecule type" value="Genomic_DNA"/>
</dbReference>
<gene>
    <name evidence="2" type="ORF">AVDCRST_MAG64-920</name>
</gene>
<dbReference type="Pfam" id="PF04168">
    <property type="entry name" value="Alpha-E"/>
    <property type="match status" value="1"/>
</dbReference>
<accession>A0A6J4NFD8</accession>